<dbReference type="EMBL" id="JAIWYP010000010">
    <property type="protein sequence ID" value="KAH3752714.1"/>
    <property type="molecule type" value="Genomic_DNA"/>
</dbReference>
<keyword evidence="3" id="KW-1185">Reference proteome</keyword>
<accession>A0A9D4DNU8</accession>
<name>A0A9D4DNU8_DREPO</name>
<reference evidence="2" key="2">
    <citation type="submission" date="2020-11" db="EMBL/GenBank/DDBJ databases">
        <authorList>
            <person name="McCartney M.A."/>
            <person name="Auch B."/>
            <person name="Kono T."/>
            <person name="Mallez S."/>
            <person name="Becker A."/>
            <person name="Gohl D.M."/>
            <person name="Silverstein K.A.T."/>
            <person name="Koren S."/>
            <person name="Bechman K.B."/>
            <person name="Herman A."/>
            <person name="Abrahante J.E."/>
            <person name="Garbe J."/>
        </authorList>
    </citation>
    <scope>NUCLEOTIDE SEQUENCE</scope>
    <source>
        <strain evidence="2">Duluth1</strain>
        <tissue evidence="2">Whole animal</tissue>
    </source>
</reference>
<feature type="region of interest" description="Disordered" evidence="1">
    <location>
        <begin position="1"/>
        <end position="41"/>
    </location>
</feature>
<evidence type="ECO:0000256" key="1">
    <source>
        <dbReference type="SAM" id="MobiDB-lite"/>
    </source>
</evidence>
<feature type="compositionally biased region" description="Pro residues" evidence="1">
    <location>
        <begin position="20"/>
        <end position="41"/>
    </location>
</feature>
<reference evidence="2" key="1">
    <citation type="journal article" date="2019" name="bioRxiv">
        <title>The Genome of the Zebra Mussel, Dreissena polymorpha: A Resource for Invasive Species Research.</title>
        <authorList>
            <person name="McCartney M.A."/>
            <person name="Auch B."/>
            <person name="Kono T."/>
            <person name="Mallez S."/>
            <person name="Zhang Y."/>
            <person name="Obille A."/>
            <person name="Becker A."/>
            <person name="Abrahante J.E."/>
            <person name="Garbe J."/>
            <person name="Badalamenti J.P."/>
            <person name="Herman A."/>
            <person name="Mangelson H."/>
            <person name="Liachko I."/>
            <person name="Sullivan S."/>
            <person name="Sone E.D."/>
            <person name="Koren S."/>
            <person name="Silverstein K.A.T."/>
            <person name="Beckman K.B."/>
            <person name="Gohl D.M."/>
        </authorList>
    </citation>
    <scope>NUCLEOTIDE SEQUENCE</scope>
    <source>
        <strain evidence="2">Duluth1</strain>
        <tissue evidence="2">Whole animal</tissue>
    </source>
</reference>
<sequence length="95" mass="10577">MSRFEGETENYNGRGMATPNPNPTPNINPNPNPNPLTPPCAIPDHASPVVVFRLPFEVAIDEKSSAQTTYLNNHSIRVNTCLHTPRLIELQELEE</sequence>
<comment type="caution">
    <text evidence="2">The sequence shown here is derived from an EMBL/GenBank/DDBJ whole genome shotgun (WGS) entry which is preliminary data.</text>
</comment>
<gene>
    <name evidence="2" type="ORF">DPMN_187340</name>
</gene>
<organism evidence="2 3">
    <name type="scientific">Dreissena polymorpha</name>
    <name type="common">Zebra mussel</name>
    <name type="synonym">Mytilus polymorpha</name>
    <dbReference type="NCBI Taxonomy" id="45954"/>
    <lineage>
        <taxon>Eukaryota</taxon>
        <taxon>Metazoa</taxon>
        <taxon>Spiralia</taxon>
        <taxon>Lophotrochozoa</taxon>
        <taxon>Mollusca</taxon>
        <taxon>Bivalvia</taxon>
        <taxon>Autobranchia</taxon>
        <taxon>Heteroconchia</taxon>
        <taxon>Euheterodonta</taxon>
        <taxon>Imparidentia</taxon>
        <taxon>Neoheterodontei</taxon>
        <taxon>Myida</taxon>
        <taxon>Dreissenoidea</taxon>
        <taxon>Dreissenidae</taxon>
        <taxon>Dreissena</taxon>
    </lineage>
</organism>
<dbReference type="Proteomes" id="UP000828390">
    <property type="component" value="Unassembled WGS sequence"/>
</dbReference>
<proteinExistence type="predicted"/>
<evidence type="ECO:0000313" key="2">
    <source>
        <dbReference type="EMBL" id="KAH3752714.1"/>
    </source>
</evidence>
<evidence type="ECO:0000313" key="3">
    <source>
        <dbReference type="Proteomes" id="UP000828390"/>
    </source>
</evidence>
<dbReference type="AlphaFoldDB" id="A0A9D4DNU8"/>
<protein>
    <submittedName>
        <fullName evidence="2">Uncharacterized protein</fullName>
    </submittedName>
</protein>